<dbReference type="EMBL" id="JBGFUD010000101">
    <property type="protein sequence ID" value="MFH4973659.1"/>
    <property type="molecule type" value="Genomic_DNA"/>
</dbReference>
<dbReference type="Proteomes" id="UP001608902">
    <property type="component" value="Unassembled WGS sequence"/>
</dbReference>
<dbReference type="Gene3D" id="2.10.110.10">
    <property type="entry name" value="Cysteine Rich Protein"/>
    <property type="match status" value="2"/>
</dbReference>
<dbReference type="GO" id="GO:0055120">
    <property type="term" value="C:striated muscle dense body"/>
    <property type="evidence" value="ECO:0007669"/>
    <property type="project" value="UniProtKB-ARBA"/>
</dbReference>
<evidence type="ECO:0000313" key="7">
    <source>
        <dbReference type="EMBL" id="MFH4973659.1"/>
    </source>
</evidence>
<dbReference type="GO" id="GO:0031430">
    <property type="term" value="C:M band"/>
    <property type="evidence" value="ECO:0007669"/>
    <property type="project" value="UniProtKB-SubCell"/>
</dbReference>
<comment type="caution">
    <text evidence="7">The sequence shown here is derived from an EMBL/GenBank/DDBJ whole genome shotgun (WGS) entry which is preliminary data.</text>
</comment>
<keyword evidence="8" id="KW-1185">Reference proteome</keyword>
<dbReference type="PANTHER" id="PTHR24214">
    <property type="entry name" value="PDZ AND LIM DOMAIN PROTEIN ZASP"/>
    <property type="match status" value="1"/>
</dbReference>
<evidence type="ECO:0000259" key="6">
    <source>
        <dbReference type="PROSITE" id="PS50023"/>
    </source>
</evidence>
<keyword evidence="2 5" id="KW-0862">Zinc</keyword>
<evidence type="ECO:0000313" key="8">
    <source>
        <dbReference type="Proteomes" id="UP001608902"/>
    </source>
</evidence>
<dbReference type="InterPro" id="IPR050604">
    <property type="entry name" value="PDZ-LIM_domain"/>
</dbReference>
<keyword evidence="1 5" id="KW-0479">Metal-binding</keyword>
<comment type="subcellular location">
    <subcellularLocation>
        <location evidence="4">Cytoplasm</location>
        <location evidence="4">Myofibril</location>
        <location evidence="4">Sarcomere</location>
        <location evidence="4">M line</location>
    </subcellularLocation>
</comment>
<dbReference type="AlphaFoldDB" id="A0ABD6E6A5"/>
<dbReference type="CDD" id="cd09396">
    <property type="entry name" value="LIM_DA1"/>
    <property type="match status" value="1"/>
</dbReference>
<evidence type="ECO:0000256" key="3">
    <source>
        <dbReference type="ARBA" id="ARBA00023038"/>
    </source>
</evidence>
<accession>A0ABD6E6A5</accession>
<protein>
    <recommendedName>
        <fullName evidence="6">LIM zinc-binding domain-containing protein</fullName>
    </recommendedName>
</protein>
<dbReference type="SUPFAM" id="SSF57716">
    <property type="entry name" value="Glucocorticoid receptor-like (DNA-binding domain)"/>
    <property type="match status" value="2"/>
</dbReference>
<evidence type="ECO:0000256" key="1">
    <source>
        <dbReference type="ARBA" id="ARBA00022723"/>
    </source>
</evidence>
<name>A0ABD6E6A5_9BILA</name>
<feature type="domain" description="LIM zinc-binding" evidence="6">
    <location>
        <begin position="21"/>
        <end position="78"/>
    </location>
</feature>
<dbReference type="PROSITE" id="PS00478">
    <property type="entry name" value="LIM_DOMAIN_1"/>
    <property type="match status" value="2"/>
</dbReference>
<dbReference type="Pfam" id="PF00412">
    <property type="entry name" value="LIM"/>
    <property type="match status" value="2"/>
</dbReference>
<dbReference type="PROSITE" id="PS50023">
    <property type="entry name" value="LIM_DOMAIN_2"/>
    <property type="match status" value="2"/>
</dbReference>
<gene>
    <name evidence="7" type="ORF">AB6A40_000368</name>
</gene>
<dbReference type="SMART" id="SM00132">
    <property type="entry name" value="LIM"/>
    <property type="match status" value="2"/>
</dbReference>
<evidence type="ECO:0000256" key="5">
    <source>
        <dbReference type="PROSITE-ProRule" id="PRU00125"/>
    </source>
</evidence>
<keyword evidence="3 5" id="KW-0440">LIM domain</keyword>
<sequence length="155" mass="17700">MGDSTIGRGVGYAPPQIGDRRMCAFCGTSIGDEAVIAMNRLWHPEHFVCQACHAPIKQTYQVADDHPYCVQCFSKKFNPKCHGCGEVLVDSCLIALDKHWHPRCFTCAACKRPLPNGEHYIVDDLPYDRDCHWERRLDKRTHIVQETYNHTVGDR</sequence>
<organism evidence="7 8">
    <name type="scientific">Gnathostoma spinigerum</name>
    <dbReference type="NCBI Taxonomy" id="75299"/>
    <lineage>
        <taxon>Eukaryota</taxon>
        <taxon>Metazoa</taxon>
        <taxon>Ecdysozoa</taxon>
        <taxon>Nematoda</taxon>
        <taxon>Chromadorea</taxon>
        <taxon>Rhabditida</taxon>
        <taxon>Spirurina</taxon>
        <taxon>Gnathostomatomorpha</taxon>
        <taxon>Gnathostomatoidea</taxon>
        <taxon>Gnathostomatidae</taxon>
        <taxon>Gnathostoma</taxon>
    </lineage>
</organism>
<evidence type="ECO:0000256" key="2">
    <source>
        <dbReference type="ARBA" id="ARBA00022833"/>
    </source>
</evidence>
<dbReference type="InterPro" id="IPR001781">
    <property type="entry name" value="Znf_LIM"/>
</dbReference>
<proteinExistence type="predicted"/>
<reference evidence="7 8" key="1">
    <citation type="submission" date="2024-08" db="EMBL/GenBank/DDBJ databases">
        <title>Gnathostoma spinigerum genome.</title>
        <authorList>
            <person name="Gonzalez-Bertolin B."/>
            <person name="Monzon S."/>
            <person name="Zaballos A."/>
            <person name="Jimenez P."/>
            <person name="Dekumyoy P."/>
            <person name="Varona S."/>
            <person name="Cuesta I."/>
            <person name="Sumanam S."/>
            <person name="Adisakwattana P."/>
            <person name="Gasser R.B."/>
            <person name="Hernandez-Gonzalez A."/>
            <person name="Young N.D."/>
            <person name="Perteguer M.J."/>
        </authorList>
    </citation>
    <scope>NUCLEOTIDE SEQUENCE [LARGE SCALE GENOMIC DNA]</scope>
    <source>
        <strain evidence="7">AL3</strain>
        <tissue evidence="7">Liver</tissue>
    </source>
</reference>
<evidence type="ECO:0000256" key="4">
    <source>
        <dbReference type="ARBA" id="ARBA00037833"/>
    </source>
</evidence>
<dbReference type="PANTHER" id="PTHR24214:SF38">
    <property type="entry name" value="PDZ AND LIM DOMAIN PROTEIN ZASP-RELATED"/>
    <property type="match status" value="1"/>
</dbReference>
<feature type="domain" description="LIM zinc-binding" evidence="6">
    <location>
        <begin position="79"/>
        <end position="138"/>
    </location>
</feature>
<dbReference type="FunFam" id="2.10.110.10:FF:000009">
    <property type="entry name" value="Paxillin isoform 1"/>
    <property type="match status" value="1"/>
</dbReference>
<dbReference type="GO" id="GO:0046872">
    <property type="term" value="F:metal ion binding"/>
    <property type="evidence" value="ECO:0007669"/>
    <property type="project" value="UniProtKB-KW"/>
</dbReference>